<organism evidence="3 4">
    <name type="scientific">Forsythia ovata</name>
    <dbReference type="NCBI Taxonomy" id="205694"/>
    <lineage>
        <taxon>Eukaryota</taxon>
        <taxon>Viridiplantae</taxon>
        <taxon>Streptophyta</taxon>
        <taxon>Embryophyta</taxon>
        <taxon>Tracheophyta</taxon>
        <taxon>Spermatophyta</taxon>
        <taxon>Magnoliopsida</taxon>
        <taxon>eudicotyledons</taxon>
        <taxon>Gunneridae</taxon>
        <taxon>Pentapetalae</taxon>
        <taxon>asterids</taxon>
        <taxon>lamiids</taxon>
        <taxon>Lamiales</taxon>
        <taxon>Oleaceae</taxon>
        <taxon>Forsythieae</taxon>
        <taxon>Forsythia</taxon>
    </lineage>
</organism>
<name>A0ABD1W7F3_9LAMI</name>
<feature type="region of interest" description="Disordered" evidence="1">
    <location>
        <begin position="1"/>
        <end position="23"/>
    </location>
</feature>
<feature type="compositionally biased region" description="Polar residues" evidence="1">
    <location>
        <begin position="1"/>
        <end position="13"/>
    </location>
</feature>
<evidence type="ECO:0000256" key="1">
    <source>
        <dbReference type="SAM" id="MobiDB-lite"/>
    </source>
</evidence>
<protein>
    <submittedName>
        <fullName evidence="3">Uncharacterized protein</fullName>
    </submittedName>
</protein>
<evidence type="ECO:0000313" key="3">
    <source>
        <dbReference type="EMBL" id="KAL2545594.1"/>
    </source>
</evidence>
<comment type="caution">
    <text evidence="3">The sequence shown here is derived from an EMBL/GenBank/DDBJ whole genome shotgun (WGS) entry which is preliminary data.</text>
</comment>
<evidence type="ECO:0000313" key="2">
    <source>
        <dbReference type="EMBL" id="KAL2545546.1"/>
    </source>
</evidence>
<gene>
    <name evidence="2" type="ORF">Fot_14779</name>
    <name evidence="3" type="ORF">Fot_14827</name>
</gene>
<accession>A0ABD1W7F3</accession>
<dbReference type="Proteomes" id="UP001604277">
    <property type="component" value="Unassembled WGS sequence"/>
</dbReference>
<reference evidence="4" key="1">
    <citation type="submission" date="2024-07" db="EMBL/GenBank/DDBJ databases">
        <title>Two chromosome-level genome assemblies of Korean endemic species Abeliophyllum distichum and Forsythia ovata (Oleaceae).</title>
        <authorList>
            <person name="Jang H."/>
        </authorList>
    </citation>
    <scope>NUCLEOTIDE SEQUENCE [LARGE SCALE GENOMIC DNA]</scope>
</reference>
<keyword evidence="4" id="KW-1185">Reference proteome</keyword>
<dbReference type="AlphaFoldDB" id="A0ABD1W7F3"/>
<proteinExistence type="predicted"/>
<dbReference type="EMBL" id="JBFOLJ010000004">
    <property type="protein sequence ID" value="KAL2545594.1"/>
    <property type="molecule type" value="Genomic_DNA"/>
</dbReference>
<dbReference type="EMBL" id="JBFOLJ010000004">
    <property type="protein sequence ID" value="KAL2545546.1"/>
    <property type="molecule type" value="Genomic_DNA"/>
</dbReference>
<sequence length="105" mass="12289">MVSECHNINTQESLPEVSTRYDNDSQSKATIGLLLQPITVNRPRSRNSSSVDRLLYRQVRTYRSIAKSMPVYLKNDNHDPLRPDKLKLYPLRHHIHKLKIYDACE</sequence>
<reference evidence="3" key="2">
    <citation type="submission" date="2024-07" db="EMBL/GenBank/DDBJ databases">
        <title>Two chromosome-level genome assemblies of Korean endemic species Abeliophyllum distichum and Forsythia ovata (Oleaceae).</title>
        <authorList>
            <person name="Mun J.H."/>
        </authorList>
    </citation>
    <scope>NUCLEOTIDE SEQUENCE</scope>
    <source>
        <strain evidence="3">KNKB202402200001</strain>
        <tissue evidence="3">Leaf</tissue>
    </source>
</reference>
<evidence type="ECO:0000313" key="4">
    <source>
        <dbReference type="Proteomes" id="UP001604277"/>
    </source>
</evidence>